<dbReference type="EMBL" id="KN837173">
    <property type="protein sequence ID" value="KIJ36960.1"/>
    <property type="molecule type" value="Genomic_DNA"/>
</dbReference>
<accession>A0A0C9VHD4</accession>
<dbReference type="OrthoDB" id="2646225at2759"/>
<dbReference type="Proteomes" id="UP000054279">
    <property type="component" value="Unassembled WGS sequence"/>
</dbReference>
<dbReference type="HOGENOM" id="CLU_031556_0_0_1"/>
<proteinExistence type="predicted"/>
<feature type="transmembrane region" description="Helical" evidence="1">
    <location>
        <begin position="20"/>
        <end position="43"/>
    </location>
</feature>
<keyword evidence="1" id="KW-0812">Transmembrane</keyword>
<dbReference type="AlphaFoldDB" id="A0A0C9VHD4"/>
<evidence type="ECO:0000313" key="2">
    <source>
        <dbReference type="EMBL" id="KIJ36960.1"/>
    </source>
</evidence>
<evidence type="ECO:0000256" key="1">
    <source>
        <dbReference type="SAM" id="Phobius"/>
    </source>
</evidence>
<keyword evidence="1" id="KW-1133">Transmembrane helix</keyword>
<keyword evidence="1" id="KW-0472">Membrane</keyword>
<keyword evidence="3" id="KW-1185">Reference proteome</keyword>
<gene>
    <name evidence="2" type="ORF">M422DRAFT_260591</name>
</gene>
<reference evidence="2 3" key="1">
    <citation type="submission" date="2014-06" db="EMBL/GenBank/DDBJ databases">
        <title>Evolutionary Origins and Diversification of the Mycorrhizal Mutualists.</title>
        <authorList>
            <consortium name="DOE Joint Genome Institute"/>
            <consortium name="Mycorrhizal Genomics Consortium"/>
            <person name="Kohler A."/>
            <person name="Kuo A."/>
            <person name="Nagy L.G."/>
            <person name="Floudas D."/>
            <person name="Copeland A."/>
            <person name="Barry K.W."/>
            <person name="Cichocki N."/>
            <person name="Veneault-Fourrey C."/>
            <person name="LaButti K."/>
            <person name="Lindquist E.A."/>
            <person name="Lipzen A."/>
            <person name="Lundell T."/>
            <person name="Morin E."/>
            <person name="Murat C."/>
            <person name="Riley R."/>
            <person name="Ohm R."/>
            <person name="Sun H."/>
            <person name="Tunlid A."/>
            <person name="Henrissat B."/>
            <person name="Grigoriev I.V."/>
            <person name="Hibbett D.S."/>
            <person name="Martin F."/>
        </authorList>
    </citation>
    <scope>NUCLEOTIDE SEQUENCE [LARGE SCALE GENOMIC DNA]</scope>
    <source>
        <strain evidence="2 3">SS14</strain>
    </source>
</reference>
<protein>
    <submittedName>
        <fullName evidence="2">Uncharacterized protein</fullName>
    </submittedName>
</protein>
<organism evidence="2 3">
    <name type="scientific">Sphaerobolus stellatus (strain SS14)</name>
    <dbReference type="NCBI Taxonomy" id="990650"/>
    <lineage>
        <taxon>Eukaryota</taxon>
        <taxon>Fungi</taxon>
        <taxon>Dikarya</taxon>
        <taxon>Basidiomycota</taxon>
        <taxon>Agaricomycotina</taxon>
        <taxon>Agaricomycetes</taxon>
        <taxon>Phallomycetidae</taxon>
        <taxon>Geastrales</taxon>
        <taxon>Sphaerobolaceae</taxon>
        <taxon>Sphaerobolus</taxon>
    </lineage>
</organism>
<feature type="transmembrane region" description="Helical" evidence="1">
    <location>
        <begin position="92"/>
        <end position="114"/>
    </location>
</feature>
<evidence type="ECO:0000313" key="3">
    <source>
        <dbReference type="Proteomes" id="UP000054279"/>
    </source>
</evidence>
<name>A0A0C9VHD4_SPHS4</name>
<sequence length="645" mass="70362">MKREVIIPSSINSLDRIVSLKAIITTLSILYVLLTVLPIQGLLSEMKGEEFFRVLNNREARINVNDVNRISTLTTSRLHVVERIVKNRHSSWYVLTTLTAGIVVAVSTIAPATIGVATIAVNGDVTAFPVASLNRTSLITEQALNPMATRNMIEGSAVAWAANALGENVSFTEPSYPDSNTFYMIPKPQEISTLDRAMWLTDVAVIKPSCNWVSSRLSGNIPGVEAVNNSRVDSGPLTVNVGLISQKLQVTLDVEDCKSIALYVNCSQAQNSLSKVYFVLPTFLPAFTESSDSFKASAGGGPSKETFLKFQQTLQVRLLKQGSVTDTRDIGLINGGSVWFLRQLLSCPADNCMGVFVPSSFSDRGGFDDLSSNAAMGPLIDFGPEAKNSVLEIITPDNETIQLIFLYCTPNTAVETRQIYSDGLGNLHLGPKSTGIPQRNLNLDAVNLAISTALSTVDQAGPQEPFSDIFTLGNELQFTLLFGEVNPSFFTNPDLILWPPFNFTLQSLQNITNGYTSIVRNSMKVFLSGSMGIKYVPGRIPKDVSVFSISRPNLIASTVLYVVLLAFTLATQFRRPVSQFTFVSVALALRGSNVPSILAERCYEEELEEETALLRDDAPSSLRDANLILEEGRIMLVDEVTSRSE</sequence>